<comment type="caution">
    <text evidence="2">The sequence shown here is derived from an EMBL/GenBank/DDBJ whole genome shotgun (WGS) entry which is preliminary data.</text>
</comment>
<feature type="transmembrane region" description="Helical" evidence="1">
    <location>
        <begin position="34"/>
        <end position="54"/>
    </location>
</feature>
<gene>
    <name evidence="2" type="ORF">ERL59_17025</name>
</gene>
<reference evidence="2 3" key="1">
    <citation type="submission" date="2019-01" db="EMBL/GenBank/DDBJ databases">
        <title>Chengkuizengella sp. nov., isolated from deep-sea sediment of East Pacific Ocean.</title>
        <authorList>
            <person name="Yang J."/>
            <person name="Lai Q."/>
            <person name="Shao Z."/>
        </authorList>
    </citation>
    <scope>NUCLEOTIDE SEQUENCE [LARGE SCALE GENOMIC DNA]</scope>
    <source>
        <strain evidence="2 3">YPA3-1-1</strain>
    </source>
</reference>
<dbReference type="EMBL" id="SIJB01000035">
    <property type="protein sequence ID" value="NBI30656.1"/>
    <property type="molecule type" value="Genomic_DNA"/>
</dbReference>
<accession>A0A6N9Q712</accession>
<feature type="transmembrane region" description="Helical" evidence="1">
    <location>
        <begin position="66"/>
        <end position="87"/>
    </location>
</feature>
<keyword evidence="1" id="KW-0472">Membrane</keyword>
<dbReference type="RefSeq" id="WP_160647471.1">
    <property type="nucleotide sequence ID" value="NZ_SIJB01000035.1"/>
</dbReference>
<sequence length="91" mass="10434">MMNKRYYNGLLSVKYGLLIVWIISISFIPTNKMVVGVFSLLLAVIYGLVIINLIRNKTLNRMRTLPILILQILITIILLTFGLWSILTNLI</sequence>
<keyword evidence="1" id="KW-1133">Transmembrane helix</keyword>
<dbReference type="OrthoDB" id="9894070at2"/>
<feature type="transmembrane region" description="Helical" evidence="1">
    <location>
        <begin position="7"/>
        <end position="28"/>
    </location>
</feature>
<keyword evidence="3" id="KW-1185">Reference proteome</keyword>
<evidence type="ECO:0000256" key="1">
    <source>
        <dbReference type="SAM" id="Phobius"/>
    </source>
</evidence>
<name>A0A6N9Q712_9BACL</name>
<organism evidence="2 3">
    <name type="scientific">Chengkuizengella marina</name>
    <dbReference type="NCBI Taxonomy" id="2507566"/>
    <lineage>
        <taxon>Bacteria</taxon>
        <taxon>Bacillati</taxon>
        <taxon>Bacillota</taxon>
        <taxon>Bacilli</taxon>
        <taxon>Bacillales</taxon>
        <taxon>Paenibacillaceae</taxon>
        <taxon>Chengkuizengella</taxon>
    </lineage>
</organism>
<dbReference type="AlphaFoldDB" id="A0A6N9Q712"/>
<protein>
    <submittedName>
        <fullName evidence="2">Uncharacterized protein</fullName>
    </submittedName>
</protein>
<keyword evidence="1" id="KW-0812">Transmembrane</keyword>
<dbReference type="Proteomes" id="UP000448943">
    <property type="component" value="Unassembled WGS sequence"/>
</dbReference>
<evidence type="ECO:0000313" key="2">
    <source>
        <dbReference type="EMBL" id="NBI30656.1"/>
    </source>
</evidence>
<proteinExistence type="predicted"/>
<evidence type="ECO:0000313" key="3">
    <source>
        <dbReference type="Proteomes" id="UP000448943"/>
    </source>
</evidence>